<dbReference type="AlphaFoldDB" id="A0A381SVE5"/>
<evidence type="ECO:0000313" key="2">
    <source>
        <dbReference type="EMBL" id="SVA07271.1"/>
    </source>
</evidence>
<dbReference type="InterPro" id="IPR025965">
    <property type="entry name" value="FlgD/Vpr_Ig-like"/>
</dbReference>
<evidence type="ECO:0000259" key="1">
    <source>
        <dbReference type="Pfam" id="PF13860"/>
    </source>
</evidence>
<name>A0A381SVE5_9ZZZZ</name>
<sequence>PTTESVKISIVDILGREIAELHSGVLFQGIYKFSWNGTNHLGLSVASGTYFAVAGFEKNTQIQKLLLLK</sequence>
<gene>
    <name evidence="2" type="ORF">METZ01_LOCUS60125</name>
</gene>
<feature type="non-terminal residue" evidence="2">
    <location>
        <position position="1"/>
    </location>
</feature>
<dbReference type="EMBL" id="UINC01003545">
    <property type="protein sequence ID" value="SVA07271.1"/>
    <property type="molecule type" value="Genomic_DNA"/>
</dbReference>
<dbReference type="Gene3D" id="2.60.40.4070">
    <property type="match status" value="1"/>
</dbReference>
<accession>A0A381SVE5</accession>
<reference evidence="2" key="1">
    <citation type="submission" date="2018-05" db="EMBL/GenBank/DDBJ databases">
        <authorList>
            <person name="Lanie J.A."/>
            <person name="Ng W.-L."/>
            <person name="Kazmierczak K.M."/>
            <person name="Andrzejewski T.M."/>
            <person name="Davidsen T.M."/>
            <person name="Wayne K.J."/>
            <person name="Tettelin H."/>
            <person name="Glass J.I."/>
            <person name="Rusch D."/>
            <person name="Podicherti R."/>
            <person name="Tsui H.-C.T."/>
            <person name="Winkler M.E."/>
        </authorList>
    </citation>
    <scope>NUCLEOTIDE SEQUENCE</scope>
</reference>
<protein>
    <recommendedName>
        <fullName evidence="1">FlgD/Vpr Ig-like domain-containing protein</fullName>
    </recommendedName>
</protein>
<dbReference type="Pfam" id="PF13860">
    <property type="entry name" value="FlgD_ig"/>
    <property type="match status" value="1"/>
</dbReference>
<feature type="domain" description="FlgD/Vpr Ig-like" evidence="1">
    <location>
        <begin position="4"/>
        <end position="50"/>
    </location>
</feature>
<proteinExistence type="predicted"/>
<organism evidence="2">
    <name type="scientific">marine metagenome</name>
    <dbReference type="NCBI Taxonomy" id="408172"/>
    <lineage>
        <taxon>unclassified sequences</taxon>
        <taxon>metagenomes</taxon>
        <taxon>ecological metagenomes</taxon>
    </lineage>
</organism>